<dbReference type="Proteomes" id="UP000666240">
    <property type="component" value="Unassembled WGS sequence"/>
</dbReference>
<comment type="caution">
    <text evidence="1">The sequence shown here is derived from an EMBL/GenBank/DDBJ whole genome shotgun (WGS) entry which is preliminary data.</text>
</comment>
<accession>A0A8J7UGS6</accession>
<evidence type="ECO:0000313" key="1">
    <source>
        <dbReference type="EMBL" id="MBP0437043.1"/>
    </source>
</evidence>
<evidence type="ECO:0000313" key="2">
    <source>
        <dbReference type="Proteomes" id="UP000666240"/>
    </source>
</evidence>
<reference evidence="1" key="1">
    <citation type="submission" date="2021-03" db="EMBL/GenBank/DDBJ databases">
        <title>Genome sequencing and assembly of Tianweitania sediminis.</title>
        <authorList>
            <person name="Chhetri G."/>
        </authorList>
    </citation>
    <scope>NUCLEOTIDE SEQUENCE</scope>
    <source>
        <strain evidence="1">Z8</strain>
    </source>
</reference>
<dbReference type="EMBL" id="JAGIYY010000001">
    <property type="protein sequence ID" value="MBP0437043.1"/>
    <property type="molecule type" value="Genomic_DNA"/>
</dbReference>
<organism evidence="1 2">
    <name type="scientific">Tianweitania sediminis</name>
    <dbReference type="NCBI Taxonomy" id="1502156"/>
    <lineage>
        <taxon>Bacteria</taxon>
        <taxon>Pseudomonadati</taxon>
        <taxon>Pseudomonadota</taxon>
        <taxon>Alphaproteobacteria</taxon>
        <taxon>Hyphomicrobiales</taxon>
        <taxon>Phyllobacteriaceae</taxon>
        <taxon>Tianweitania</taxon>
    </lineage>
</organism>
<dbReference type="RefSeq" id="WP_209333087.1">
    <property type="nucleotide sequence ID" value="NZ_JAGIYY010000001.1"/>
</dbReference>
<proteinExistence type="predicted"/>
<keyword evidence="2" id="KW-1185">Reference proteome</keyword>
<gene>
    <name evidence="1" type="ORF">J5Y06_00070</name>
</gene>
<name>A0A8J7UGS6_9HYPH</name>
<dbReference type="AlphaFoldDB" id="A0A8J7UGS6"/>
<protein>
    <submittedName>
        <fullName evidence="1">Uncharacterized protein</fullName>
    </submittedName>
</protein>
<sequence>MPDKRLPSVYSAVNSYLQERRAERSISTRRAVTAIRLAAPHVRQSDVELAELVAKAAMRSGRSVLFD</sequence>